<evidence type="ECO:0000313" key="4">
    <source>
        <dbReference type="Proteomes" id="UP001159427"/>
    </source>
</evidence>
<keyword evidence="1" id="KW-0175">Coiled coil</keyword>
<keyword evidence="4" id="KW-1185">Reference proteome</keyword>
<sequence length="320" mass="37045">EILSRFKRKERGSSSSDSETSPQGKRVCSQEPNETDEILVALDMSKDIGAKLQQVLDKLGEMDKKIESVMANVASLEKTMTNIQSEVSSLKVRADSAEITLKEMDTGLQFANAEVEDLKTQSRNNQQSIVSLKERLLYQEVYNRRENLRFFGLPESTESTIEDSSEVLKKEGASRPIIARFLRYPDRERVFKAALEAQDEIDVKVYADLPKEIQENRKKQWPRLKRAREEGKTAYFSRKEPDKLFIEGHFKSDIIFLQETYSTAEVEDIWRTQWQGKLFFSHGRYIVLEAEVQGANFLLVNVYVPNKVQEQCRFIENLNR</sequence>
<comment type="caution">
    <text evidence="3">The sequence shown here is derived from an EMBL/GenBank/DDBJ whole genome shotgun (WGS) entry which is preliminary data.</text>
</comment>
<feature type="non-terminal residue" evidence="3">
    <location>
        <position position="1"/>
    </location>
</feature>
<evidence type="ECO:0000256" key="2">
    <source>
        <dbReference type="SAM" id="MobiDB-lite"/>
    </source>
</evidence>
<dbReference type="Gene3D" id="3.60.10.10">
    <property type="entry name" value="Endonuclease/exonuclease/phosphatase"/>
    <property type="match status" value="1"/>
</dbReference>
<dbReference type="Gene3D" id="1.20.5.340">
    <property type="match status" value="1"/>
</dbReference>
<feature type="compositionally biased region" description="Basic residues" evidence="2">
    <location>
        <begin position="1"/>
        <end position="10"/>
    </location>
</feature>
<proteinExistence type="predicted"/>
<gene>
    <name evidence="3" type="ORF">PEVE_00003442</name>
</gene>
<protein>
    <recommendedName>
        <fullName evidence="5">Transposase</fullName>
    </recommendedName>
</protein>
<feature type="region of interest" description="Disordered" evidence="2">
    <location>
        <begin position="1"/>
        <end position="34"/>
    </location>
</feature>
<reference evidence="3 4" key="1">
    <citation type="submission" date="2022-05" db="EMBL/GenBank/DDBJ databases">
        <authorList>
            <consortium name="Genoscope - CEA"/>
            <person name="William W."/>
        </authorList>
    </citation>
    <scope>NUCLEOTIDE SEQUENCE [LARGE SCALE GENOMIC DNA]</scope>
</reference>
<dbReference type="SUPFAM" id="SSF56219">
    <property type="entry name" value="DNase I-like"/>
    <property type="match status" value="1"/>
</dbReference>
<evidence type="ECO:0008006" key="5">
    <source>
        <dbReference type="Google" id="ProtNLM"/>
    </source>
</evidence>
<dbReference type="InterPro" id="IPR036691">
    <property type="entry name" value="Endo/exonu/phosph_ase_sf"/>
</dbReference>
<evidence type="ECO:0000256" key="1">
    <source>
        <dbReference type="SAM" id="Coils"/>
    </source>
</evidence>
<dbReference type="EMBL" id="CALNXI010001203">
    <property type="protein sequence ID" value="CAH3159924.1"/>
    <property type="molecule type" value="Genomic_DNA"/>
</dbReference>
<accession>A0ABN8QA40</accession>
<name>A0ABN8QA40_9CNID</name>
<organism evidence="3 4">
    <name type="scientific">Porites evermanni</name>
    <dbReference type="NCBI Taxonomy" id="104178"/>
    <lineage>
        <taxon>Eukaryota</taxon>
        <taxon>Metazoa</taxon>
        <taxon>Cnidaria</taxon>
        <taxon>Anthozoa</taxon>
        <taxon>Hexacorallia</taxon>
        <taxon>Scleractinia</taxon>
        <taxon>Fungiina</taxon>
        <taxon>Poritidae</taxon>
        <taxon>Porites</taxon>
    </lineage>
</organism>
<evidence type="ECO:0000313" key="3">
    <source>
        <dbReference type="EMBL" id="CAH3159924.1"/>
    </source>
</evidence>
<dbReference type="SUPFAM" id="SSF57997">
    <property type="entry name" value="Tropomyosin"/>
    <property type="match status" value="1"/>
</dbReference>
<feature type="coiled-coil region" evidence="1">
    <location>
        <begin position="59"/>
        <end position="135"/>
    </location>
</feature>
<dbReference type="Proteomes" id="UP001159427">
    <property type="component" value="Unassembled WGS sequence"/>
</dbReference>